<gene>
    <name evidence="2" type="ORF">RDWZM_005249</name>
</gene>
<reference evidence="2" key="1">
    <citation type="submission" date="2022-12" db="EMBL/GenBank/DDBJ databases">
        <title>Genome assemblies of Blomia tropicalis.</title>
        <authorList>
            <person name="Cui Y."/>
        </authorList>
    </citation>
    <scope>NUCLEOTIDE SEQUENCE</scope>
    <source>
        <tissue evidence="2">Adult mites</tissue>
    </source>
</reference>
<sequence>MDGQWRMSTINIPDCIFYLIFSYLPLIDLLLNCSSVCHQWRQIALYSISYRQKLILLLGDSPKNLLINSIFQRTFNQHHIEHINGRYYSVSHDLERNSLRLSMNRFSPKTVQKIKSLLPNVNTLILAQDHVGGKNAINTTINILRKYCSSLRTVRLYAYYVYDQEDGFYAMEEIQQQLLNNRLHKLFSVFKYLKNLKHLTYEMHHGQTNPSVDDCNFLSHIEEFYYFSSGIEPKVYECWRQCAETSKTLRYVGLRHNSSSLLRPFREWQNWIWTESKLANHFTHFPLDYKENFISDYRQNWIFQHRFTSLRSLSLVNVEFSTLEQVAKHLIALKQLIHLQLPIESNLTIVPIHTQLSSIRALDLTIRTNQHSLLKNALTSIIQVLPNLTSIQVVDCRNECIGCPKDQIGHYYYDDKMKAVVCSKWFVRNVFPIAYHKERLMLKYFDDIEHKRNDNYITFE</sequence>
<dbReference type="Proteomes" id="UP001142055">
    <property type="component" value="Chromosome 2"/>
</dbReference>
<dbReference type="Gene3D" id="1.20.1280.50">
    <property type="match status" value="1"/>
</dbReference>
<evidence type="ECO:0000313" key="3">
    <source>
        <dbReference type="Proteomes" id="UP001142055"/>
    </source>
</evidence>
<keyword evidence="3" id="KW-1185">Reference proteome</keyword>
<dbReference type="SUPFAM" id="SSF52047">
    <property type="entry name" value="RNI-like"/>
    <property type="match status" value="1"/>
</dbReference>
<evidence type="ECO:0000313" key="2">
    <source>
        <dbReference type="EMBL" id="KAJ6219437.1"/>
    </source>
</evidence>
<dbReference type="SMART" id="SM00256">
    <property type="entry name" value="FBOX"/>
    <property type="match status" value="1"/>
</dbReference>
<organism evidence="2 3">
    <name type="scientific">Blomia tropicalis</name>
    <name type="common">Mite</name>
    <dbReference type="NCBI Taxonomy" id="40697"/>
    <lineage>
        <taxon>Eukaryota</taxon>
        <taxon>Metazoa</taxon>
        <taxon>Ecdysozoa</taxon>
        <taxon>Arthropoda</taxon>
        <taxon>Chelicerata</taxon>
        <taxon>Arachnida</taxon>
        <taxon>Acari</taxon>
        <taxon>Acariformes</taxon>
        <taxon>Sarcoptiformes</taxon>
        <taxon>Astigmata</taxon>
        <taxon>Glycyphagoidea</taxon>
        <taxon>Echimyopodidae</taxon>
        <taxon>Blomia</taxon>
    </lineage>
</organism>
<dbReference type="EMBL" id="JAPWDV010000002">
    <property type="protein sequence ID" value="KAJ6219437.1"/>
    <property type="molecule type" value="Genomic_DNA"/>
</dbReference>
<dbReference type="SUPFAM" id="SSF81383">
    <property type="entry name" value="F-box domain"/>
    <property type="match status" value="1"/>
</dbReference>
<accession>A0A9Q0M878</accession>
<name>A0A9Q0M878_BLOTA</name>
<dbReference type="InterPro" id="IPR032675">
    <property type="entry name" value="LRR_dom_sf"/>
</dbReference>
<dbReference type="PROSITE" id="PS50181">
    <property type="entry name" value="FBOX"/>
    <property type="match status" value="1"/>
</dbReference>
<dbReference type="Gene3D" id="3.80.10.10">
    <property type="entry name" value="Ribonuclease Inhibitor"/>
    <property type="match status" value="1"/>
</dbReference>
<dbReference type="AlphaFoldDB" id="A0A9Q0M878"/>
<dbReference type="SUPFAM" id="SSF52058">
    <property type="entry name" value="L domain-like"/>
    <property type="match status" value="1"/>
</dbReference>
<comment type="caution">
    <text evidence="2">The sequence shown here is derived from an EMBL/GenBank/DDBJ whole genome shotgun (WGS) entry which is preliminary data.</text>
</comment>
<feature type="domain" description="F-box" evidence="1">
    <location>
        <begin position="6"/>
        <end position="53"/>
    </location>
</feature>
<dbReference type="Pfam" id="PF12937">
    <property type="entry name" value="F-box-like"/>
    <property type="match status" value="1"/>
</dbReference>
<proteinExistence type="predicted"/>
<protein>
    <recommendedName>
        <fullName evidence="1">F-box domain-containing protein</fullName>
    </recommendedName>
</protein>
<dbReference type="InterPro" id="IPR001810">
    <property type="entry name" value="F-box_dom"/>
</dbReference>
<dbReference type="InterPro" id="IPR036047">
    <property type="entry name" value="F-box-like_dom_sf"/>
</dbReference>
<evidence type="ECO:0000259" key="1">
    <source>
        <dbReference type="PROSITE" id="PS50181"/>
    </source>
</evidence>